<organism evidence="1 2">
    <name type="scientific">Methylacidiphilum fumariolicum (strain SolV)</name>
    <dbReference type="NCBI Taxonomy" id="1156937"/>
    <lineage>
        <taxon>Bacteria</taxon>
        <taxon>Pseudomonadati</taxon>
        <taxon>Verrucomicrobiota</taxon>
        <taxon>Methylacidiphilae</taxon>
        <taxon>Methylacidiphilales</taxon>
        <taxon>Methylacidiphilaceae</taxon>
        <taxon>Methylacidiphilum (ex Ratnadevi et al. 2023)</taxon>
    </lineage>
</organism>
<comment type="caution">
    <text evidence="1">The sequence shown here is derived from an EMBL/GenBank/DDBJ whole genome shotgun (WGS) entry which is preliminary data.</text>
</comment>
<dbReference type="AlphaFoldDB" id="I0K087"/>
<dbReference type="RefSeq" id="WP_009061156.1">
    <property type="nucleotide sequence ID" value="NZ_CAHT01000092.1"/>
</dbReference>
<dbReference type="EMBL" id="CAHT01000092">
    <property type="protein sequence ID" value="CCG92906.1"/>
    <property type="molecule type" value="Genomic_DNA"/>
</dbReference>
<dbReference type="Proteomes" id="UP000004837">
    <property type="component" value="Unassembled WGS sequence"/>
</dbReference>
<dbReference type="STRING" id="1156937.GCA_000953475_02031"/>
<gene>
    <name evidence="1" type="ORF">MFUM_830012</name>
</gene>
<reference evidence="1 2" key="1">
    <citation type="journal article" date="2012" name="J. Bacteriol.">
        <title>Draft Genome Sequence of the Volcano-Inhabiting Thermoacidophilic Methanotroph Methylacidiphilum fumariolicum Strain SolV.</title>
        <authorList>
            <person name="Khadem A.F."/>
            <person name="Wieczorek A.S."/>
            <person name="Pol A."/>
            <person name="Vuilleumier S."/>
            <person name="Harhangi H.R."/>
            <person name="Dunfield P.F."/>
            <person name="Kalyuzhnaya M.G."/>
            <person name="Murrell J.C."/>
            <person name="Francoijs K.-J."/>
            <person name="Stunnenberg H.G."/>
            <person name="Stein L.Y."/>
            <person name="DiSpirito A.A."/>
            <person name="Semrau J.D."/>
            <person name="Lajus A."/>
            <person name="Medigue C."/>
            <person name="Klotz M.G."/>
            <person name="Jetten M.S.M."/>
            <person name="Op den Camp H.J.M."/>
        </authorList>
    </citation>
    <scope>NUCLEOTIDE SEQUENCE [LARGE SCALE GENOMIC DNA]</scope>
    <source>
        <strain evidence="1 2">SolV</strain>
    </source>
</reference>
<evidence type="ECO:0000313" key="2">
    <source>
        <dbReference type="Proteomes" id="UP000004837"/>
    </source>
</evidence>
<name>I0K087_METFB</name>
<dbReference type="InParanoid" id="I0K087"/>
<protein>
    <submittedName>
        <fullName evidence="1">Uncharacterized protein</fullName>
    </submittedName>
</protein>
<sequence length="50" mass="5627">MLPIVVKERDNSHPLNSFKGQLKVSLISPHSAVIVSFASWIYNETIQPFS</sequence>
<evidence type="ECO:0000313" key="1">
    <source>
        <dbReference type="EMBL" id="CCG92906.1"/>
    </source>
</evidence>
<accession>I0K087</accession>
<proteinExistence type="predicted"/>